<sequence>MTIQWLIKAFDALTVHELYDLLRLRSEIFVVEQNCVYLDLDGKDKVALHLMGVFEGKIVSHSRLFKPGISFDNASIGRVTIDANYRDRKWGHDLMRESIAGISHHFGESKITIGAQLYLKKFYESHGFVQTSQMYLEDDIPHIEMKRGELDFQNYKFNSTV</sequence>
<keyword evidence="3" id="KW-1185">Reference proteome</keyword>
<accession>A0A1I2B6Q4</accession>
<reference evidence="3" key="1">
    <citation type="submission" date="2016-10" db="EMBL/GenBank/DDBJ databases">
        <authorList>
            <person name="Varghese N."/>
            <person name="Submissions S."/>
        </authorList>
    </citation>
    <scope>NUCLEOTIDE SEQUENCE [LARGE SCALE GENOMIC DNA]</scope>
    <source>
        <strain evidence="3">CGMCC 1.9227</strain>
    </source>
</reference>
<dbReference type="Proteomes" id="UP000198596">
    <property type="component" value="Unassembled WGS sequence"/>
</dbReference>
<dbReference type="STRING" id="935223.SAMN04488131_102246"/>
<dbReference type="PROSITE" id="PS51186">
    <property type="entry name" value="GNAT"/>
    <property type="match status" value="1"/>
</dbReference>
<dbReference type="InterPro" id="IPR016181">
    <property type="entry name" value="Acyl_CoA_acyltransferase"/>
</dbReference>
<protein>
    <submittedName>
        <fullName evidence="2">ElaA protein</fullName>
    </submittedName>
</protein>
<dbReference type="AlphaFoldDB" id="A0A1I2B6Q4"/>
<evidence type="ECO:0000313" key="2">
    <source>
        <dbReference type="EMBL" id="SFE51749.1"/>
    </source>
</evidence>
<dbReference type="RefSeq" id="WP_091203297.1">
    <property type="nucleotide sequence ID" value="NZ_FONQ01000002.1"/>
</dbReference>
<organism evidence="2 3">
    <name type="scientific">Flavobacterium xueshanense</name>
    <dbReference type="NCBI Taxonomy" id="935223"/>
    <lineage>
        <taxon>Bacteria</taxon>
        <taxon>Pseudomonadati</taxon>
        <taxon>Bacteroidota</taxon>
        <taxon>Flavobacteriia</taxon>
        <taxon>Flavobacteriales</taxon>
        <taxon>Flavobacteriaceae</taxon>
        <taxon>Flavobacterium</taxon>
    </lineage>
</organism>
<dbReference type="GO" id="GO:0016747">
    <property type="term" value="F:acyltransferase activity, transferring groups other than amino-acyl groups"/>
    <property type="evidence" value="ECO:0007669"/>
    <property type="project" value="InterPro"/>
</dbReference>
<gene>
    <name evidence="2" type="ORF">SAMN04488131_102246</name>
</gene>
<feature type="domain" description="N-acetyltransferase" evidence="1">
    <location>
        <begin position="8"/>
        <end position="150"/>
    </location>
</feature>
<dbReference type="EMBL" id="FONQ01000002">
    <property type="protein sequence ID" value="SFE51749.1"/>
    <property type="molecule type" value="Genomic_DNA"/>
</dbReference>
<dbReference type="SUPFAM" id="SSF55729">
    <property type="entry name" value="Acyl-CoA N-acyltransferases (Nat)"/>
    <property type="match status" value="1"/>
</dbReference>
<proteinExistence type="predicted"/>
<evidence type="ECO:0000313" key="3">
    <source>
        <dbReference type="Proteomes" id="UP000198596"/>
    </source>
</evidence>
<dbReference type="OrthoDB" id="9796171at2"/>
<dbReference type="Gene3D" id="3.40.630.30">
    <property type="match status" value="1"/>
</dbReference>
<dbReference type="Pfam" id="PF13673">
    <property type="entry name" value="Acetyltransf_10"/>
    <property type="match status" value="1"/>
</dbReference>
<name>A0A1I2B6Q4_9FLAO</name>
<evidence type="ECO:0000259" key="1">
    <source>
        <dbReference type="PROSITE" id="PS51186"/>
    </source>
</evidence>
<dbReference type="InterPro" id="IPR000182">
    <property type="entry name" value="GNAT_dom"/>
</dbReference>